<comment type="caution">
    <text evidence="1">The sequence shown here is derived from an EMBL/GenBank/DDBJ whole genome shotgun (WGS) entry which is preliminary data.</text>
</comment>
<accession>A0ABW4IMD2</accession>
<evidence type="ECO:0000313" key="1">
    <source>
        <dbReference type="EMBL" id="MFD1657802.1"/>
    </source>
</evidence>
<proteinExistence type="predicted"/>
<evidence type="ECO:0000313" key="2">
    <source>
        <dbReference type="Proteomes" id="UP001597261"/>
    </source>
</evidence>
<dbReference type="Proteomes" id="UP001597261">
    <property type="component" value="Unassembled WGS sequence"/>
</dbReference>
<keyword evidence="2" id="KW-1185">Reference proteome</keyword>
<name>A0ABW4IMD2_9ACTN</name>
<sequence>MIATLPGHTLITTVKNDGVDAVCHTPSPHSAGGRLESGRAKNGTFRFSTDVSVNEPQETTVEV</sequence>
<protein>
    <submittedName>
        <fullName evidence="1">Uncharacterized protein</fullName>
    </submittedName>
</protein>
<dbReference type="RefSeq" id="WP_381079312.1">
    <property type="nucleotide sequence ID" value="NZ_JBHUDX010000013.1"/>
</dbReference>
<gene>
    <name evidence="1" type="ORF">ACFSL4_06095</name>
</gene>
<dbReference type="EMBL" id="JBHUDX010000013">
    <property type="protein sequence ID" value="MFD1657802.1"/>
    <property type="molecule type" value="Genomic_DNA"/>
</dbReference>
<reference evidence="2" key="1">
    <citation type="journal article" date="2019" name="Int. J. Syst. Evol. Microbiol.">
        <title>The Global Catalogue of Microorganisms (GCM) 10K type strain sequencing project: providing services to taxonomists for standard genome sequencing and annotation.</title>
        <authorList>
            <consortium name="The Broad Institute Genomics Platform"/>
            <consortium name="The Broad Institute Genome Sequencing Center for Infectious Disease"/>
            <person name="Wu L."/>
            <person name="Ma J."/>
        </authorList>
    </citation>
    <scope>NUCLEOTIDE SEQUENCE [LARGE SCALE GENOMIC DNA]</scope>
    <source>
        <strain evidence="2">CGMCC 1.12470</strain>
    </source>
</reference>
<organism evidence="1 2">
    <name type="scientific">Streptomyces caeni</name>
    <dbReference type="NCBI Taxonomy" id="2307231"/>
    <lineage>
        <taxon>Bacteria</taxon>
        <taxon>Bacillati</taxon>
        <taxon>Actinomycetota</taxon>
        <taxon>Actinomycetes</taxon>
        <taxon>Kitasatosporales</taxon>
        <taxon>Streptomycetaceae</taxon>
        <taxon>Streptomyces</taxon>
    </lineage>
</organism>